<evidence type="ECO:0000256" key="1">
    <source>
        <dbReference type="SAM" id="MobiDB-lite"/>
    </source>
</evidence>
<feature type="compositionally biased region" description="Pro residues" evidence="1">
    <location>
        <begin position="201"/>
        <end position="211"/>
    </location>
</feature>
<organism evidence="2 3">
    <name type="scientific">Asterophora parasitica</name>
    <dbReference type="NCBI Taxonomy" id="117018"/>
    <lineage>
        <taxon>Eukaryota</taxon>
        <taxon>Fungi</taxon>
        <taxon>Dikarya</taxon>
        <taxon>Basidiomycota</taxon>
        <taxon>Agaricomycotina</taxon>
        <taxon>Agaricomycetes</taxon>
        <taxon>Agaricomycetidae</taxon>
        <taxon>Agaricales</taxon>
        <taxon>Tricholomatineae</taxon>
        <taxon>Lyophyllaceae</taxon>
        <taxon>Asterophora</taxon>
    </lineage>
</organism>
<feature type="compositionally biased region" description="Polar residues" evidence="1">
    <location>
        <begin position="537"/>
        <end position="547"/>
    </location>
</feature>
<proteinExistence type="predicted"/>
<feature type="compositionally biased region" description="Basic and acidic residues" evidence="1">
    <location>
        <begin position="353"/>
        <end position="382"/>
    </location>
</feature>
<feature type="compositionally biased region" description="Low complexity" evidence="1">
    <location>
        <begin position="503"/>
        <end position="517"/>
    </location>
</feature>
<reference evidence="2" key="2">
    <citation type="submission" date="2021-10" db="EMBL/GenBank/DDBJ databases">
        <title>Phylogenomics reveals ancestral predisposition of the termite-cultivated fungus Termitomyces towards a domesticated lifestyle.</title>
        <authorList>
            <person name="Auxier B."/>
            <person name="Grum-Grzhimaylo A."/>
            <person name="Cardenas M.E."/>
            <person name="Lodge J.D."/>
            <person name="Laessoe T."/>
            <person name="Pedersen O."/>
            <person name="Smith M.E."/>
            <person name="Kuyper T.W."/>
            <person name="Franco-Molano E.A."/>
            <person name="Baroni T.J."/>
            <person name="Aanen D.K."/>
        </authorList>
    </citation>
    <scope>NUCLEOTIDE SEQUENCE</scope>
    <source>
        <strain evidence="2">AP01</strain>
        <tissue evidence="2">Mycelium</tissue>
    </source>
</reference>
<sequence>MSLDQNLFTLNLVQHKDDPHVVDLIDPSGTIHYRKQRVLSPEYKAEVYDPISQSLLITATSPTVTGKAKTLELYNPTILVDLKYTGTLSFRWGFKWEEHDFEWKREECFMLRKPDPPVLVAVTREPAGRLKTTSVQILDYNLNRFDINDRKGLEIVILTALLVFQDVNEGYRNPQEASPAGTPAQTPGGTSAARGTLPSSSTPPRPPPKPAPKTGVDRIAEMQAEKGEYNEISVEEEGKVNDYAEYCARLLGDDAMLFVTLRSAAAEQVPKVLQVVEQTKRIRHKAGLSEGAELHQYVLYDTGEKQRSQGPRRINLDDNAKPSKSSYSPPTSLTVHLSKIDMPELQPKATTAPDRHGHANTKDADHGKDPKKKEIKKEDKKGSNTPTPSSDPRPGKLGKHHPPASPTSSQPKPAGPPSHYTPQPPPPSMAFPTPQVPPSLGSLNADWNRPQRNSFHAGANSSANAHAPYGSSAYAPPPPTHPHSKPSNSGSGYSTTYPTYRTPARAPSPSSQAQWQPPLGPPPAIPPRPPAQAGESAPTQKPTSTSIVGGLFDSFRRR</sequence>
<dbReference type="AlphaFoldDB" id="A0A9P7GCD5"/>
<comment type="caution">
    <text evidence="2">The sequence shown here is derived from an EMBL/GenBank/DDBJ whole genome shotgun (WGS) entry which is preliminary data.</text>
</comment>
<feature type="compositionally biased region" description="Low complexity" evidence="1">
    <location>
        <begin position="322"/>
        <end position="332"/>
    </location>
</feature>
<dbReference type="OrthoDB" id="3357341at2759"/>
<dbReference type="Proteomes" id="UP000775547">
    <property type="component" value="Unassembled WGS sequence"/>
</dbReference>
<protein>
    <submittedName>
        <fullName evidence="2">Uncharacterized protein</fullName>
    </submittedName>
</protein>
<evidence type="ECO:0000313" key="3">
    <source>
        <dbReference type="Proteomes" id="UP000775547"/>
    </source>
</evidence>
<feature type="region of interest" description="Disordered" evidence="1">
    <location>
        <begin position="347"/>
        <end position="558"/>
    </location>
</feature>
<gene>
    <name evidence="2" type="ORF">DXG03_007843</name>
</gene>
<dbReference type="EMBL" id="JABCKV010000006">
    <property type="protein sequence ID" value="KAG5647919.1"/>
    <property type="molecule type" value="Genomic_DNA"/>
</dbReference>
<evidence type="ECO:0000313" key="2">
    <source>
        <dbReference type="EMBL" id="KAG5647919.1"/>
    </source>
</evidence>
<name>A0A9P7GCD5_9AGAR</name>
<feature type="region of interest" description="Disordered" evidence="1">
    <location>
        <begin position="173"/>
        <end position="215"/>
    </location>
</feature>
<feature type="compositionally biased region" description="Pro residues" evidence="1">
    <location>
        <begin position="422"/>
        <end position="437"/>
    </location>
</feature>
<accession>A0A9P7GCD5</accession>
<feature type="compositionally biased region" description="Low complexity" evidence="1">
    <location>
        <begin position="453"/>
        <end position="474"/>
    </location>
</feature>
<feature type="compositionally biased region" description="Pro residues" evidence="1">
    <location>
        <begin position="518"/>
        <end position="530"/>
    </location>
</feature>
<keyword evidence="3" id="KW-1185">Reference proteome</keyword>
<reference evidence="2" key="1">
    <citation type="submission" date="2020-07" db="EMBL/GenBank/DDBJ databases">
        <authorList>
            <person name="Nieuwenhuis M."/>
            <person name="Van De Peppel L.J.J."/>
        </authorList>
    </citation>
    <scope>NUCLEOTIDE SEQUENCE</scope>
    <source>
        <strain evidence="2">AP01</strain>
        <tissue evidence="2">Mycelium</tissue>
    </source>
</reference>
<feature type="region of interest" description="Disordered" evidence="1">
    <location>
        <begin position="303"/>
        <end position="333"/>
    </location>
</feature>
<feature type="compositionally biased region" description="Polar residues" evidence="1">
    <location>
        <begin position="490"/>
        <end position="499"/>
    </location>
</feature>